<dbReference type="InterPro" id="IPR011344">
    <property type="entry name" value="ssDNA-bd"/>
</dbReference>
<dbReference type="PROSITE" id="PS50935">
    <property type="entry name" value="SSB"/>
    <property type="match status" value="1"/>
</dbReference>
<dbReference type="GO" id="GO:0009295">
    <property type="term" value="C:nucleoid"/>
    <property type="evidence" value="ECO:0007669"/>
    <property type="project" value="TreeGrafter"/>
</dbReference>
<reference evidence="5" key="1">
    <citation type="submission" date="2021-06" db="EMBL/GenBank/DDBJ databases">
        <title>Complete genome sequence of Nocardioides sp. G188.</title>
        <authorList>
            <person name="Im W.-T."/>
        </authorList>
    </citation>
    <scope>NUCLEOTIDE SEQUENCE</scope>
    <source>
        <strain evidence="5">G188</strain>
    </source>
</reference>
<dbReference type="PANTHER" id="PTHR10302">
    <property type="entry name" value="SINGLE-STRANDED DNA-BINDING PROTEIN"/>
    <property type="match status" value="1"/>
</dbReference>
<dbReference type="HAMAP" id="MF_00984">
    <property type="entry name" value="SSB"/>
    <property type="match status" value="1"/>
</dbReference>
<dbReference type="GO" id="GO:0003697">
    <property type="term" value="F:single-stranded DNA binding"/>
    <property type="evidence" value="ECO:0007669"/>
    <property type="project" value="UniProtKB-UniRule"/>
</dbReference>
<dbReference type="GO" id="GO:0006260">
    <property type="term" value="P:DNA replication"/>
    <property type="evidence" value="ECO:0007669"/>
    <property type="project" value="InterPro"/>
</dbReference>
<accession>A0A975SVK6</accession>
<evidence type="ECO:0000256" key="3">
    <source>
        <dbReference type="RuleBase" id="RU000524"/>
    </source>
</evidence>
<dbReference type="PANTHER" id="PTHR10302:SF0">
    <property type="entry name" value="SINGLE-STRANDED DNA-BINDING PROTEIN, MITOCHONDRIAL"/>
    <property type="match status" value="1"/>
</dbReference>
<evidence type="ECO:0000313" key="6">
    <source>
        <dbReference type="Proteomes" id="UP000683575"/>
    </source>
</evidence>
<organism evidence="5 6">
    <name type="scientific">Nocardioides panacis</name>
    <dbReference type="NCBI Taxonomy" id="2849501"/>
    <lineage>
        <taxon>Bacteria</taxon>
        <taxon>Bacillati</taxon>
        <taxon>Actinomycetota</taxon>
        <taxon>Actinomycetes</taxon>
        <taxon>Propionibacteriales</taxon>
        <taxon>Nocardioidaceae</taxon>
        <taxon>Nocardioides</taxon>
    </lineage>
</organism>
<evidence type="ECO:0000313" key="5">
    <source>
        <dbReference type="EMBL" id="QWZ06616.1"/>
    </source>
</evidence>
<protein>
    <recommendedName>
        <fullName evidence="1 3">Single-stranded DNA-binding protein</fullName>
        <shortName evidence="1">SSB</shortName>
    </recommendedName>
</protein>
<dbReference type="Pfam" id="PF00436">
    <property type="entry name" value="SSB"/>
    <property type="match status" value="1"/>
</dbReference>
<sequence length="161" mass="17966">MNEASVTFQGWVGNDVVHRETAQGNVANLRVGSTPRIRKRNGDWVDGPTSWFSVTCWRTLADNVRDSVHKGEPVLVHGRLRTDVWEREDGQSSVTYVVEATYVGHDLARGTATFLKAVRPERTDAEDETDQAVKELLHEHGAEMPQLTSFGEQRAQPGRVA</sequence>
<comment type="subunit">
    <text evidence="1">Homotetramer.</text>
</comment>
<evidence type="ECO:0000256" key="4">
    <source>
        <dbReference type="SAM" id="MobiDB-lite"/>
    </source>
</evidence>
<gene>
    <name evidence="5" type="ORF">KRR39_13705</name>
</gene>
<evidence type="ECO:0000256" key="2">
    <source>
        <dbReference type="PROSITE-ProRule" id="PRU00252"/>
    </source>
</evidence>
<dbReference type="KEGG" id="nps:KRR39_13705"/>
<dbReference type="AlphaFoldDB" id="A0A975SVK6"/>
<proteinExistence type="inferred from homology"/>
<keyword evidence="1 2" id="KW-0238">DNA-binding</keyword>
<dbReference type="InterPro" id="IPR000424">
    <property type="entry name" value="Primosome_PriB/ssb"/>
</dbReference>
<dbReference type="RefSeq" id="WP_216937652.1">
    <property type="nucleotide sequence ID" value="NZ_CP077062.1"/>
</dbReference>
<feature type="region of interest" description="Disordered" evidence="4">
    <location>
        <begin position="142"/>
        <end position="161"/>
    </location>
</feature>
<dbReference type="NCBIfam" id="TIGR00621">
    <property type="entry name" value="ssb"/>
    <property type="match status" value="1"/>
</dbReference>
<comment type="caution">
    <text evidence="1">Lacks conserved residue(s) required for the propagation of feature annotation.</text>
</comment>
<dbReference type="CDD" id="cd04496">
    <property type="entry name" value="SSB_OBF"/>
    <property type="match status" value="1"/>
</dbReference>
<dbReference type="EMBL" id="CP077062">
    <property type="protein sequence ID" value="QWZ06616.1"/>
    <property type="molecule type" value="Genomic_DNA"/>
</dbReference>
<dbReference type="Proteomes" id="UP000683575">
    <property type="component" value="Chromosome"/>
</dbReference>
<keyword evidence="6" id="KW-1185">Reference proteome</keyword>
<evidence type="ECO:0000256" key="1">
    <source>
        <dbReference type="HAMAP-Rule" id="MF_00984"/>
    </source>
</evidence>
<name>A0A975SVK6_9ACTN</name>